<comment type="caution">
    <text evidence="1">The sequence shown here is derived from an EMBL/GenBank/DDBJ whole genome shotgun (WGS) entry which is preliminary data.</text>
</comment>
<accession>A0A426U0V5</accession>
<evidence type="ECO:0000313" key="1">
    <source>
        <dbReference type="EMBL" id="RRR72738.1"/>
    </source>
</evidence>
<sequence>MQRDDLMAIVGTIGKFQAQWKNREWARAQIIDGAFPLHPLSTYALPLVNQRVAQSQRTMFLFLKDEKGLRGFIQREPRIVMSQPYFLLS</sequence>
<reference evidence="1 2" key="1">
    <citation type="submission" date="2018-12" db="EMBL/GenBank/DDBJ databases">
        <title>Genome Sequence of Candidatus Viridilinea halotolerans isolated from saline sulfide-rich spring.</title>
        <authorList>
            <person name="Grouzdev D.S."/>
            <person name="Burganskaya E.I."/>
            <person name="Krutkina M.S."/>
            <person name="Sukhacheva M.V."/>
            <person name="Gorlenko V.M."/>
        </authorList>
    </citation>
    <scope>NUCLEOTIDE SEQUENCE [LARGE SCALE GENOMIC DNA]</scope>
    <source>
        <strain evidence="1">Chok-6</strain>
    </source>
</reference>
<proteinExistence type="predicted"/>
<dbReference type="AlphaFoldDB" id="A0A426U0V5"/>
<gene>
    <name evidence="1" type="ORF">EI684_09805</name>
</gene>
<organism evidence="1 2">
    <name type="scientific">Candidatus Viridilinea halotolerans</name>
    <dbReference type="NCBI Taxonomy" id="2491704"/>
    <lineage>
        <taxon>Bacteria</taxon>
        <taxon>Bacillati</taxon>
        <taxon>Chloroflexota</taxon>
        <taxon>Chloroflexia</taxon>
        <taxon>Chloroflexales</taxon>
        <taxon>Chloroflexineae</taxon>
        <taxon>Oscillochloridaceae</taxon>
        <taxon>Candidatus Viridilinea</taxon>
    </lineage>
</organism>
<protein>
    <submittedName>
        <fullName evidence="1">Uncharacterized protein</fullName>
    </submittedName>
</protein>
<evidence type="ECO:0000313" key="2">
    <source>
        <dbReference type="Proteomes" id="UP000280307"/>
    </source>
</evidence>
<dbReference type="EMBL" id="RSAS01000377">
    <property type="protein sequence ID" value="RRR72738.1"/>
    <property type="molecule type" value="Genomic_DNA"/>
</dbReference>
<name>A0A426U0V5_9CHLR</name>
<dbReference type="Proteomes" id="UP000280307">
    <property type="component" value="Unassembled WGS sequence"/>
</dbReference>